<accession>A0A0F9C3J9</accession>
<dbReference type="Pfam" id="PF23140">
    <property type="entry name" value="Gp80"/>
    <property type="match status" value="1"/>
</dbReference>
<evidence type="ECO:0000313" key="1">
    <source>
        <dbReference type="EMBL" id="KKK97049.1"/>
    </source>
</evidence>
<gene>
    <name evidence="1" type="ORF">LCGC14_2656620</name>
</gene>
<feature type="non-terminal residue" evidence="1">
    <location>
        <position position="1"/>
    </location>
</feature>
<reference evidence="1" key="1">
    <citation type="journal article" date="2015" name="Nature">
        <title>Complex archaea that bridge the gap between prokaryotes and eukaryotes.</title>
        <authorList>
            <person name="Spang A."/>
            <person name="Saw J.H."/>
            <person name="Jorgensen S.L."/>
            <person name="Zaremba-Niedzwiedzka K."/>
            <person name="Martijn J."/>
            <person name="Lind A.E."/>
            <person name="van Eijk R."/>
            <person name="Schleper C."/>
            <person name="Guy L."/>
            <person name="Ettema T.J."/>
        </authorList>
    </citation>
    <scope>NUCLEOTIDE SEQUENCE</scope>
</reference>
<dbReference type="AlphaFoldDB" id="A0A0F9C3J9"/>
<proteinExistence type="predicted"/>
<organism evidence="1">
    <name type="scientific">marine sediment metagenome</name>
    <dbReference type="NCBI Taxonomy" id="412755"/>
    <lineage>
        <taxon>unclassified sequences</taxon>
        <taxon>metagenomes</taxon>
        <taxon>ecological metagenomes</taxon>
    </lineage>
</organism>
<comment type="caution">
    <text evidence="1">The sequence shown here is derived from an EMBL/GenBank/DDBJ whole genome shotgun (WGS) entry which is preliminary data.</text>
</comment>
<dbReference type="EMBL" id="LAZR01046218">
    <property type="protein sequence ID" value="KKK97049.1"/>
    <property type="molecule type" value="Genomic_DNA"/>
</dbReference>
<dbReference type="InterPro" id="IPR056908">
    <property type="entry name" value="Gp80-like"/>
</dbReference>
<name>A0A0F9C3J9_9ZZZZ</name>
<sequence length="86" mass="8499">GNGYARVAVTNNLANFPAAAAGAKSNGISIVFPAATGSWGTITDFFISDAAGAGNILARGLISAATPVVSGETIEFAIGDLDITLD</sequence>
<protein>
    <submittedName>
        <fullName evidence="1">Uncharacterized protein</fullName>
    </submittedName>
</protein>